<dbReference type="InterPro" id="IPR003325">
    <property type="entry name" value="TerD"/>
</dbReference>
<evidence type="ECO:0000259" key="2">
    <source>
        <dbReference type="Pfam" id="PF02342"/>
    </source>
</evidence>
<dbReference type="Proteomes" id="UP001223390">
    <property type="component" value="Unassembled WGS sequence"/>
</dbReference>
<dbReference type="Gene3D" id="2.60.60.30">
    <property type="entry name" value="sav2460 like domains"/>
    <property type="match status" value="1"/>
</dbReference>
<keyword evidence="4" id="KW-1185">Reference proteome</keyword>
<dbReference type="InterPro" id="IPR051324">
    <property type="entry name" value="Stress/Tellurium_Resist"/>
</dbReference>
<dbReference type="RefSeq" id="WP_285346778.1">
    <property type="nucleotide sequence ID" value="NZ_JASITI010000112.1"/>
</dbReference>
<protein>
    <submittedName>
        <fullName evidence="3">TerD family protein</fullName>
    </submittedName>
</protein>
<comment type="caution">
    <text evidence="3">The sequence shown here is derived from an EMBL/GenBank/DDBJ whole genome shotgun (WGS) entry which is preliminary data.</text>
</comment>
<evidence type="ECO:0000256" key="1">
    <source>
        <dbReference type="ARBA" id="ARBA00008775"/>
    </source>
</evidence>
<dbReference type="PANTHER" id="PTHR32097:SF4">
    <property type="entry name" value="GENERAL STRESS PROTEIN 16U"/>
    <property type="match status" value="1"/>
</dbReference>
<comment type="similarity">
    <text evidence="1">Belongs to the CAPAB/TerDEXZ family.</text>
</comment>
<dbReference type="PANTHER" id="PTHR32097">
    <property type="entry name" value="CAMP-BINDING PROTEIN 1-RELATED"/>
    <property type="match status" value="1"/>
</dbReference>
<feature type="non-terminal residue" evidence="3">
    <location>
        <position position="168"/>
    </location>
</feature>
<dbReference type="Pfam" id="PF02342">
    <property type="entry name" value="TerD"/>
    <property type="match status" value="1"/>
</dbReference>
<name>A0ABT7H7D2_9ACTN</name>
<dbReference type="EMBL" id="JASITI010000112">
    <property type="protein sequence ID" value="MDK9501376.1"/>
    <property type="molecule type" value="Genomic_DNA"/>
</dbReference>
<evidence type="ECO:0000313" key="4">
    <source>
        <dbReference type="Proteomes" id="UP001223390"/>
    </source>
</evidence>
<sequence>MTAELVRGQNHPVPHDRVEVRVSAGTPVLALAFLADEEGRLAGPGALARPGGGAPAWLRLPQEAADRHTLAVDLEAVAAEVHRIGLLLVLPPGGPPSFGSVPAPHAAVAPPDGPEFAGFTLTGLGAETAVVALELYRRQGAWKVRAVGQGYAEGLGALLTDGGLPAPQ</sequence>
<gene>
    <name evidence="3" type="ORF">QEZ40_000817</name>
</gene>
<dbReference type="CDD" id="cd06974">
    <property type="entry name" value="TerD_like"/>
    <property type="match status" value="1"/>
</dbReference>
<organism evidence="3 4">
    <name type="scientific">Streptomyces katrae</name>
    <dbReference type="NCBI Taxonomy" id="68223"/>
    <lineage>
        <taxon>Bacteria</taxon>
        <taxon>Bacillati</taxon>
        <taxon>Actinomycetota</taxon>
        <taxon>Actinomycetes</taxon>
        <taxon>Kitasatosporales</taxon>
        <taxon>Streptomycetaceae</taxon>
        <taxon>Streptomyces</taxon>
    </lineage>
</organism>
<evidence type="ECO:0000313" key="3">
    <source>
        <dbReference type="EMBL" id="MDK9501376.1"/>
    </source>
</evidence>
<feature type="domain" description="TerD" evidence="2">
    <location>
        <begin position="63"/>
        <end position="161"/>
    </location>
</feature>
<reference evidence="3 4" key="1">
    <citation type="submission" date="2023-05" db="EMBL/GenBank/DDBJ databases">
        <title>Sequencing and Assembly of Streptomyces sp. NP73.</title>
        <authorList>
            <person name="Konwar A.N."/>
            <person name="Saikia K."/>
            <person name="Thakur D."/>
        </authorList>
    </citation>
    <scope>NUCLEOTIDE SEQUENCE [LARGE SCALE GENOMIC DNA]</scope>
    <source>
        <strain evidence="3 4">NP73</strain>
    </source>
</reference>
<accession>A0ABT7H7D2</accession>
<proteinExistence type="inferred from homology"/>